<feature type="transmembrane region" description="Helical" evidence="1">
    <location>
        <begin position="245"/>
        <end position="262"/>
    </location>
</feature>
<keyword evidence="1" id="KW-1133">Transmembrane helix</keyword>
<dbReference type="Proteomes" id="UP000198583">
    <property type="component" value="Unassembled WGS sequence"/>
</dbReference>
<dbReference type="EMBL" id="FOYL01000012">
    <property type="protein sequence ID" value="SFR28097.1"/>
    <property type="molecule type" value="Genomic_DNA"/>
</dbReference>
<keyword evidence="1" id="KW-0812">Transmembrane</keyword>
<organism evidence="2 3">
    <name type="scientific">Lentzea waywayandensis</name>
    <dbReference type="NCBI Taxonomy" id="84724"/>
    <lineage>
        <taxon>Bacteria</taxon>
        <taxon>Bacillati</taxon>
        <taxon>Actinomycetota</taxon>
        <taxon>Actinomycetes</taxon>
        <taxon>Pseudonocardiales</taxon>
        <taxon>Pseudonocardiaceae</taxon>
        <taxon>Lentzea</taxon>
    </lineage>
</organism>
<keyword evidence="3" id="KW-1185">Reference proteome</keyword>
<keyword evidence="1" id="KW-0472">Membrane</keyword>
<accession>A0A1I6FEB7</accession>
<proteinExistence type="predicted"/>
<dbReference type="RefSeq" id="WP_093603786.1">
    <property type="nucleotide sequence ID" value="NZ_FOYL01000012.1"/>
</dbReference>
<dbReference type="AlphaFoldDB" id="A0A1I6FEB7"/>
<dbReference type="OrthoDB" id="3401914at2"/>
<protein>
    <submittedName>
        <fullName evidence="2">Uncharacterized protein</fullName>
    </submittedName>
</protein>
<evidence type="ECO:0000313" key="2">
    <source>
        <dbReference type="EMBL" id="SFR28097.1"/>
    </source>
</evidence>
<reference evidence="3" key="1">
    <citation type="submission" date="2016-10" db="EMBL/GenBank/DDBJ databases">
        <authorList>
            <person name="Varghese N."/>
            <person name="Submissions S."/>
        </authorList>
    </citation>
    <scope>NUCLEOTIDE SEQUENCE [LARGE SCALE GENOMIC DNA]</scope>
    <source>
        <strain evidence="3">DSM 44232</strain>
    </source>
</reference>
<gene>
    <name evidence="2" type="ORF">SAMN04488564_112208</name>
</gene>
<name>A0A1I6FEB7_9PSEU</name>
<dbReference type="STRING" id="84724.SAMN04488564_112208"/>
<sequence length="263" mass="27622">MNRTQVTAVITRGLTKDYGYLGVPGDEWWAEAAGFVDMDEPAVIALRDDNGLRVLVSGIPSARRDTSHRLIRVTLVLAGDDRPDVLRALVRAVLDDGDRDNAGVQLDAVLTGPVVEELLGDRTRPIGELGDAVLDALEPLSSAETGAGPRQDRPGSWVGAVHDEESTARFLGRFDALLAGKADGHALATHQVVSTEGAARAEAALGAGTAVLTLSEQSTVTGVTRLGKAGRPDPRPATKPPTSKVVAVVAILVLVVALVLWLR</sequence>
<evidence type="ECO:0000313" key="3">
    <source>
        <dbReference type="Proteomes" id="UP000198583"/>
    </source>
</evidence>
<evidence type="ECO:0000256" key="1">
    <source>
        <dbReference type="SAM" id="Phobius"/>
    </source>
</evidence>